<proteinExistence type="predicted"/>
<feature type="compositionally biased region" description="Polar residues" evidence="1">
    <location>
        <begin position="919"/>
        <end position="945"/>
    </location>
</feature>
<evidence type="ECO:0000256" key="1">
    <source>
        <dbReference type="SAM" id="MobiDB-lite"/>
    </source>
</evidence>
<sequence length="1151" mass="127659">MSKELKVLVRLHNLVNIPRDIGVNTASESNNDPRVFSVILRAVARDGTLIANCAEVRGEFTVRDIVRSATDDFLEVKLDVRGEQRGAAASAEWTVNTSTLELLLIVKEQHPSGVRVVGTCPENLLVNVDDIVQKQKLVTHVLGTEMGQIGLSLAVAPSDVAGYQQRLVEFLSEHNPGGLRFVESVVCSIAEIDTFTKLYRKYHIVDYEQRIMDFFRLYGREHANRVPTLLREWENHEEELMHNLVLDNGPEPHNLNTALRLEAFLKAHNVTSATPEVAHAMREFRGKPRELFLTLTEIYGVEPDPRSYLFPPTHYQKWGEQQQQQQQGDREKKRFEEERRIKEDTGYSHGSALAVSSSASPFKWLPHNDVWANDTHQIQQNEKEGERGNENKKLLSSSSQESHIQQASTILSMSRDGKAGATIDSTVNKSKLYRGYNDINNSNSNSYNHNNSNIEGKDPLWDAFCESFVHNGRQISDLYYMNERTFYNIVDEIGYNKSDRDALVYQWQKRLRASVREDVLSPGDAYYDTVVKEVLDVVGLPQLNLEVMDMVSVMNKVHASCFNSRLLAAHQRATERLAIVGDYQRLHNIVSYGVDTTHVAAASGGDNTDGVVVAAAAADNTGSSPRNVDGDGNSGGNPCMVFHRRPFQNWDGKHTTCILICDVVVGKPFVCPASMKTARTATAAFRREWDCCVFTDGVAGPAVAVYDSAQLLPRYLLRCRVDMSIAPCPTHPTRPLEYYIPGENEGPPPLPPHHHYYENHENEGGMGMVGGGVLVCGDCVVLGPYRGRPVVPLAAVAPAARAALAAGQHDARQLAAAAQQQAEQHAEAQRHAARVAAAAAALAGNIAAKMQQSNPLHVLTALQQLRTEKALQQLREELGEEGYPSSGGIAGTQYEGSRSNGNDDGGAQVKTPLNRGHSHQNSSIRLPSRLTEVQTTPTNHTSNSLYAKYLAAVSGTKQEQDEQKQEQQQYTSRPEDVRKNSNHYSTNEYGNNISIISNNNNGSNKSYPKKGGDISDGSSRMTSVMPGEKTRLAKEDVTYGWHLYRQGDIEGARRVWTAVYERHMDDAVGARARAYIAEAVDRDYEAAASWYTVSLQRDPHDAMTMYNYAVLLEALLGRRQEALLLFERAHALGDVAAGRRAQQLRVSLNSS</sequence>
<evidence type="ECO:0000313" key="3">
    <source>
        <dbReference type="EMBL" id="ORC85242.1"/>
    </source>
</evidence>
<dbReference type="Gene3D" id="1.25.40.10">
    <property type="entry name" value="Tetratricopeptide repeat domain"/>
    <property type="match status" value="1"/>
</dbReference>
<feature type="compositionally biased region" description="Low complexity" evidence="1">
    <location>
        <begin position="990"/>
        <end position="1004"/>
    </location>
</feature>
<protein>
    <submittedName>
        <fullName evidence="3">Uncharacterized protein</fullName>
    </submittedName>
</protein>
<feature type="compositionally biased region" description="Basic and acidic residues" evidence="1">
    <location>
        <begin position="381"/>
        <end position="393"/>
    </location>
</feature>
<name>A0A1X0NKF3_9TRYP</name>
<comment type="caution">
    <text evidence="3">The sequence shown here is derived from an EMBL/GenBank/DDBJ whole genome shotgun (WGS) entry which is preliminary data.</text>
</comment>
<reference evidence="3 4" key="1">
    <citation type="submission" date="2017-03" db="EMBL/GenBank/DDBJ databases">
        <title>An alternative strategy for trypanosome survival in the mammalian bloodstream revealed through genome and transcriptome analysis of the ubiquitous bovine parasite Trypanosoma (Megatrypanum) theileri.</title>
        <authorList>
            <person name="Kelly S."/>
            <person name="Ivens A."/>
            <person name="Mott A."/>
            <person name="O'Neill E."/>
            <person name="Emms D."/>
            <person name="Macleod O."/>
            <person name="Voorheis P."/>
            <person name="Matthews J."/>
            <person name="Matthews K."/>
            <person name="Carrington M."/>
        </authorList>
    </citation>
    <scope>NUCLEOTIDE SEQUENCE [LARGE SCALE GENOMIC DNA]</scope>
    <source>
        <strain evidence="3">Edinburgh</strain>
    </source>
</reference>
<dbReference type="AlphaFoldDB" id="A0A1X0NKF3"/>
<dbReference type="RefSeq" id="XP_028879308.1">
    <property type="nucleotide sequence ID" value="XM_029029287.1"/>
</dbReference>
<gene>
    <name evidence="3" type="ORF">TM35_000361020</name>
    <name evidence="2" type="ORF">TM35_000401360</name>
</gene>
<dbReference type="EMBL" id="NBCO01000036">
    <property type="protein sequence ID" value="ORC85242.1"/>
    <property type="molecule type" value="Genomic_DNA"/>
</dbReference>
<feature type="region of interest" description="Disordered" evidence="1">
    <location>
        <begin position="879"/>
        <end position="1027"/>
    </location>
</feature>
<feature type="region of interest" description="Disordered" evidence="1">
    <location>
        <begin position="379"/>
        <end position="408"/>
    </location>
</feature>
<evidence type="ECO:0000313" key="2">
    <source>
        <dbReference type="EMBL" id="ORC84869.1"/>
    </source>
</evidence>
<dbReference type="OrthoDB" id="5800423at2759"/>
<feature type="compositionally biased region" description="Polar residues" evidence="1">
    <location>
        <begin position="394"/>
        <end position="408"/>
    </location>
</feature>
<accession>A0A1X0NKF3</accession>
<evidence type="ECO:0000313" key="4">
    <source>
        <dbReference type="Proteomes" id="UP000192257"/>
    </source>
</evidence>
<dbReference type="Proteomes" id="UP000192257">
    <property type="component" value="Unassembled WGS sequence"/>
</dbReference>
<dbReference type="SUPFAM" id="SSF48452">
    <property type="entry name" value="TPR-like"/>
    <property type="match status" value="1"/>
</dbReference>
<dbReference type="InterPro" id="IPR011990">
    <property type="entry name" value="TPR-like_helical_dom_sf"/>
</dbReference>
<dbReference type="VEuPathDB" id="TriTrypDB:TM35_000401360"/>
<dbReference type="Gene3D" id="3.90.228.10">
    <property type="match status" value="1"/>
</dbReference>
<dbReference type="VEuPathDB" id="TriTrypDB:TM35_000361020"/>
<feature type="region of interest" description="Disordered" evidence="1">
    <location>
        <begin position="310"/>
        <end position="335"/>
    </location>
</feature>
<keyword evidence="4" id="KW-1185">Reference proteome</keyword>
<organism evidence="3 4">
    <name type="scientific">Trypanosoma theileri</name>
    <dbReference type="NCBI Taxonomy" id="67003"/>
    <lineage>
        <taxon>Eukaryota</taxon>
        <taxon>Discoba</taxon>
        <taxon>Euglenozoa</taxon>
        <taxon>Kinetoplastea</taxon>
        <taxon>Metakinetoplastina</taxon>
        <taxon>Trypanosomatida</taxon>
        <taxon>Trypanosomatidae</taxon>
        <taxon>Trypanosoma</taxon>
    </lineage>
</organism>
<dbReference type="GeneID" id="39989067"/>
<dbReference type="EMBL" id="NBCO01000040">
    <property type="protein sequence ID" value="ORC84869.1"/>
    <property type="molecule type" value="Genomic_DNA"/>
</dbReference>